<accession>A0A8S1YA62</accession>
<evidence type="ECO:0000313" key="2">
    <source>
        <dbReference type="EMBL" id="CAD8211366.1"/>
    </source>
</evidence>
<dbReference type="OrthoDB" id="289494at2759"/>
<feature type="transmembrane region" description="Helical" evidence="1">
    <location>
        <begin position="104"/>
        <end position="123"/>
    </location>
</feature>
<dbReference type="AlphaFoldDB" id="A0A8S1YA62"/>
<evidence type="ECO:0000256" key="1">
    <source>
        <dbReference type="SAM" id="Phobius"/>
    </source>
</evidence>
<keyword evidence="3" id="KW-1185">Reference proteome</keyword>
<protein>
    <submittedName>
        <fullName evidence="2">Uncharacterized protein</fullName>
    </submittedName>
</protein>
<proteinExistence type="predicted"/>
<dbReference type="OMA" id="IMFLLHY"/>
<keyword evidence="1" id="KW-1133">Transmembrane helix</keyword>
<name>A0A8S1YA62_PAROT</name>
<gene>
    <name evidence="2" type="ORF">POCTA_138.1.T1540032</name>
</gene>
<sequence>MNISKEDEHFIPKRMAVAIAILIMFLLHYTTLFLSSCFNFKYKGEYTSRRVFLYGISGLLSLSTIQSSIFSAVLAWLTLVPLSILHFSNYPKFKTLYQIQDSLWLTYYTLQITWYLGIIIDFYS</sequence>
<feature type="transmembrane region" description="Helical" evidence="1">
    <location>
        <begin position="15"/>
        <end position="39"/>
    </location>
</feature>
<keyword evidence="1" id="KW-0472">Membrane</keyword>
<organism evidence="2 3">
    <name type="scientific">Paramecium octaurelia</name>
    <dbReference type="NCBI Taxonomy" id="43137"/>
    <lineage>
        <taxon>Eukaryota</taxon>
        <taxon>Sar</taxon>
        <taxon>Alveolata</taxon>
        <taxon>Ciliophora</taxon>
        <taxon>Intramacronucleata</taxon>
        <taxon>Oligohymenophorea</taxon>
        <taxon>Peniculida</taxon>
        <taxon>Parameciidae</taxon>
        <taxon>Paramecium</taxon>
    </lineage>
</organism>
<reference evidence="2" key="1">
    <citation type="submission" date="2021-01" db="EMBL/GenBank/DDBJ databases">
        <authorList>
            <consortium name="Genoscope - CEA"/>
            <person name="William W."/>
        </authorList>
    </citation>
    <scope>NUCLEOTIDE SEQUENCE</scope>
</reference>
<dbReference type="Proteomes" id="UP000683925">
    <property type="component" value="Unassembled WGS sequence"/>
</dbReference>
<comment type="caution">
    <text evidence="2">The sequence shown here is derived from an EMBL/GenBank/DDBJ whole genome shotgun (WGS) entry which is preliminary data.</text>
</comment>
<dbReference type="EMBL" id="CAJJDP010000156">
    <property type="protein sequence ID" value="CAD8211366.1"/>
    <property type="molecule type" value="Genomic_DNA"/>
</dbReference>
<evidence type="ECO:0000313" key="3">
    <source>
        <dbReference type="Proteomes" id="UP000683925"/>
    </source>
</evidence>
<keyword evidence="1" id="KW-0812">Transmembrane</keyword>
<feature type="transmembrane region" description="Helical" evidence="1">
    <location>
        <begin position="51"/>
        <end position="84"/>
    </location>
</feature>